<organism evidence="1 2">
    <name type="scientific">Aeromonas phage LAh10</name>
    <dbReference type="NCBI Taxonomy" id="2591025"/>
    <lineage>
        <taxon>Viruses</taxon>
        <taxon>Duplodnaviria</taxon>
        <taxon>Heunggongvirae</taxon>
        <taxon>Uroviricota</taxon>
        <taxon>Caudoviricetes</taxon>
        <taxon>Chimalliviridae</taxon>
        <taxon>Ludhianavirus</taxon>
        <taxon>Ludhianavirus LAh10</taxon>
    </lineage>
</organism>
<dbReference type="Pfam" id="PF12699">
    <property type="entry name" value="phiKZ_IP"/>
    <property type="match status" value="1"/>
</dbReference>
<gene>
    <name evidence="1" type="ORF">LAh10_19</name>
</gene>
<reference evidence="1 2" key="1">
    <citation type="submission" date="2019-04" db="EMBL/GenBank/DDBJ databases">
        <title>Novel bacteriophages capable of disrupting biofilms from clinical strains of Aeromonas hydrophila with intrinsic antibiotic resistance.</title>
        <authorList>
            <person name="Kabwe M."/>
            <person name="Brown T.L."/>
            <person name="Speirs L."/>
            <person name="Ku H."/>
            <person name="Leach M."/>
            <person name="Chan H.T."/>
            <person name="Petrovski S."/>
            <person name="Lock P."/>
            <person name="Tucci J."/>
        </authorList>
    </citation>
    <scope>NUCLEOTIDE SEQUENCE [LARGE SCALE GENOMIC DNA]</scope>
</reference>
<accession>A0A514A1B7</accession>
<dbReference type="InterPro" id="IPR024413">
    <property type="entry name" value="Phage_phiKZ_Orf92_int-head"/>
</dbReference>
<keyword evidence="2" id="KW-1185">Reference proteome</keyword>
<proteinExistence type="predicted"/>
<evidence type="ECO:0000313" key="2">
    <source>
        <dbReference type="Proteomes" id="UP000318420"/>
    </source>
</evidence>
<sequence length="426" mass="48543">MVLQMDKDLETKLLMSEVSLAKIDDVEKMTKEAKAAVHNLRTDVRVKDRVEEILKEVESRQDYELTTSFIQQVDSEINEYGRSKIGRNGMISVAGTEAFGLTIMPRDWRSSRLEALRDLLADTYKNIKRWANQLEDSFKDRWTEISTTLEVIRTRVDNVEEHLDMVQGLRDECRTVTIPGIVVKALTKGSEPVPKDISSSVIKDINYFASVMKFVEAEEVRVKNAITKYFGNPKLKDMSSIVFGTPRILDVRVKSEDQSDVGKYVEMASRPFLEGFRINCKAIDPRFLKNGYEPGAGNTDLVSMMVECGIDLQRVERRESKEETIKTLTLSDLFTLTSAVKDMVLYIERANDKDSPLNMNPSEVKDNLATLKSNEDEKERADHYVALATDYQFRLNALRADIASYLTVLTSHLLTFITLNLECYDA</sequence>
<dbReference type="EMBL" id="MK838116">
    <property type="protein sequence ID" value="QDH47061.1"/>
    <property type="molecule type" value="Genomic_DNA"/>
</dbReference>
<evidence type="ECO:0008006" key="3">
    <source>
        <dbReference type="Google" id="ProtNLM"/>
    </source>
</evidence>
<name>A0A514A1B7_9CAUD</name>
<dbReference type="Proteomes" id="UP000318420">
    <property type="component" value="Segment"/>
</dbReference>
<protein>
    <recommendedName>
        <fullName evidence="3">Internal head protein</fullName>
    </recommendedName>
</protein>
<evidence type="ECO:0000313" key="1">
    <source>
        <dbReference type="EMBL" id="QDH47061.1"/>
    </source>
</evidence>